<gene>
    <name evidence="3" type="ORF">FHP24_26640</name>
</gene>
<feature type="domain" description="Rhodanese" evidence="2">
    <location>
        <begin position="182"/>
        <end position="266"/>
    </location>
</feature>
<keyword evidence="1" id="KW-0677">Repeat</keyword>
<keyword evidence="3" id="KW-0808">Transferase</keyword>
<dbReference type="OrthoDB" id="9781034at2"/>
<dbReference type="CDD" id="cd01449">
    <property type="entry name" value="TST_Repeat_2"/>
    <property type="match status" value="1"/>
</dbReference>
<name>A0A5C4XBJ0_9HYPH</name>
<sequence length="273" mass="29823">MIITAAELIKLLPEGKFVPVDVRPEAVWREATIPGAVSLNVYDYFIPESDEAGITGMAAGAREAFDRLGLGGDRIPVFFEEQTGMISPRGLWFYELVGLRGGLILDGGIQAWKAEGGQIASGIGLPDVIAQSETKGLSFTRELVASTDDVLNHADHDADIFDVRRKTEFEGTFHHACCARPGRIPHSHFAFYEDVLKDGKYRPAEEIRRIAEAAGLSPDREVITYCHRGARAATALYGLKLAGFDKLKIYVGSWHEWAGNAALPIEIGPAEEV</sequence>
<protein>
    <submittedName>
        <fullName evidence="3">Sulfurtransferase</fullName>
    </submittedName>
</protein>
<dbReference type="SMART" id="SM00450">
    <property type="entry name" value="RHOD"/>
    <property type="match status" value="2"/>
</dbReference>
<dbReference type="PROSITE" id="PS50206">
    <property type="entry name" value="RHODANESE_3"/>
    <property type="match status" value="2"/>
</dbReference>
<dbReference type="SUPFAM" id="SSF52821">
    <property type="entry name" value="Rhodanese/Cell cycle control phosphatase"/>
    <property type="match status" value="2"/>
</dbReference>
<dbReference type="EMBL" id="VDMN01000010">
    <property type="protein sequence ID" value="TNM60080.1"/>
    <property type="molecule type" value="Genomic_DNA"/>
</dbReference>
<dbReference type="AlphaFoldDB" id="A0A5C4XBJ0"/>
<evidence type="ECO:0000259" key="2">
    <source>
        <dbReference type="PROSITE" id="PS50206"/>
    </source>
</evidence>
<proteinExistence type="predicted"/>
<feature type="domain" description="Rhodanese" evidence="2">
    <location>
        <begin position="13"/>
        <end position="121"/>
    </location>
</feature>
<dbReference type="InterPro" id="IPR051126">
    <property type="entry name" value="Thiosulfate_sulfurtransferase"/>
</dbReference>
<evidence type="ECO:0000313" key="3">
    <source>
        <dbReference type="EMBL" id="TNM60080.1"/>
    </source>
</evidence>
<dbReference type="InterPro" id="IPR001763">
    <property type="entry name" value="Rhodanese-like_dom"/>
</dbReference>
<comment type="caution">
    <text evidence="3">The sequence shown here is derived from an EMBL/GenBank/DDBJ whole genome shotgun (WGS) entry which is preliminary data.</text>
</comment>
<dbReference type="Gene3D" id="3.40.250.10">
    <property type="entry name" value="Rhodanese-like domain"/>
    <property type="match status" value="2"/>
</dbReference>
<dbReference type="PANTHER" id="PTHR43855">
    <property type="entry name" value="THIOSULFATE SULFURTRANSFERASE"/>
    <property type="match status" value="1"/>
</dbReference>
<dbReference type="PANTHER" id="PTHR43855:SF1">
    <property type="entry name" value="THIOSULFATE SULFURTRANSFERASE"/>
    <property type="match status" value="1"/>
</dbReference>
<evidence type="ECO:0000313" key="4">
    <source>
        <dbReference type="Proteomes" id="UP000311605"/>
    </source>
</evidence>
<dbReference type="InterPro" id="IPR036873">
    <property type="entry name" value="Rhodanese-like_dom_sf"/>
</dbReference>
<accession>A0A5C4XBJ0</accession>
<dbReference type="RefSeq" id="WP_139679284.1">
    <property type="nucleotide sequence ID" value="NZ_VDMN01000010.1"/>
</dbReference>
<dbReference type="Pfam" id="PF00581">
    <property type="entry name" value="Rhodanese"/>
    <property type="match status" value="2"/>
</dbReference>
<reference evidence="3 4" key="1">
    <citation type="submission" date="2019-06" db="EMBL/GenBank/DDBJ databases">
        <title>The draft genome of Rhizobium smilacinae PTYR-5.</title>
        <authorList>
            <person name="Liu L."/>
            <person name="Li L."/>
            <person name="Zhang X."/>
        </authorList>
    </citation>
    <scope>NUCLEOTIDE SEQUENCE [LARGE SCALE GENOMIC DNA]</scope>
    <source>
        <strain evidence="3 4">PTYR-5</strain>
    </source>
</reference>
<keyword evidence="4" id="KW-1185">Reference proteome</keyword>
<organism evidence="3 4">
    <name type="scientific">Aliirhizobium smilacinae</name>
    <dbReference type="NCBI Taxonomy" id="1395944"/>
    <lineage>
        <taxon>Bacteria</taxon>
        <taxon>Pseudomonadati</taxon>
        <taxon>Pseudomonadota</taxon>
        <taxon>Alphaproteobacteria</taxon>
        <taxon>Hyphomicrobiales</taxon>
        <taxon>Rhizobiaceae</taxon>
        <taxon>Aliirhizobium</taxon>
    </lineage>
</organism>
<dbReference type="GO" id="GO:0016740">
    <property type="term" value="F:transferase activity"/>
    <property type="evidence" value="ECO:0007669"/>
    <property type="project" value="UniProtKB-KW"/>
</dbReference>
<dbReference type="Proteomes" id="UP000311605">
    <property type="component" value="Unassembled WGS sequence"/>
</dbReference>
<evidence type="ECO:0000256" key="1">
    <source>
        <dbReference type="ARBA" id="ARBA00022737"/>
    </source>
</evidence>